<dbReference type="PATRIC" id="fig|1550241.5.peg.1572"/>
<dbReference type="RefSeq" id="WP_052884673.1">
    <property type="nucleotide sequence ID" value="NZ_CP009961.1"/>
</dbReference>
<sequence length="176" mass="20988">MRKIEVYGFRAFNLWKTVFFIGSKQAVRLSKDLLESLNYSMFENIEESLKNIDAGIRYFLTDETVLGMPLFYSNIRTTPWVIMSYHIHHGSTETKGISRTSKLMVAMVHTQLGKELLKRKLSKEMLWYYTRYKIAQLYNFLVEYIVYKTIDYRIIISSKFDKKNQLNMLRKVVLRP</sequence>
<protein>
    <submittedName>
        <fullName evidence="1">Uncharacterized protein</fullName>
    </submittedName>
</protein>
<name>A0A0F7FIQ1_9CREN</name>
<keyword evidence="2" id="KW-1185">Reference proteome</keyword>
<evidence type="ECO:0000313" key="1">
    <source>
        <dbReference type="EMBL" id="AKG39129.1"/>
    </source>
</evidence>
<dbReference type="OrthoDB" id="27741at2157"/>
<dbReference type="AlphaFoldDB" id="A0A0F7FIQ1"/>
<proteinExistence type="predicted"/>
<dbReference type="HOGENOM" id="CLU_1521951_0_0_2"/>
<reference evidence="1 2" key="1">
    <citation type="journal article" date="2015" name="Stand. Genomic Sci.">
        <title>Complete genome sequence of and proposal of Thermofilum uzonense sp. nov. a novel hyperthermophilic crenarchaeon and emended description of the genus Thermofilum.</title>
        <authorList>
            <person name="Toshchakov S.V."/>
            <person name="Korzhenkov A.A."/>
            <person name="Samarov N.I."/>
            <person name="Mazunin I.O."/>
            <person name="Mozhey O.I."/>
            <person name="Shmyr I.S."/>
            <person name="Derbikova K.S."/>
            <person name="Taranov E.A."/>
            <person name="Dominova I.N."/>
            <person name="Bonch-Osmolovskaya E.A."/>
            <person name="Patrushev M.V."/>
            <person name="Podosokorskaya O.A."/>
            <person name="Kublanov I.V."/>
        </authorList>
    </citation>
    <scope>NUCLEOTIDE SEQUENCE [LARGE SCALE GENOMIC DNA]</scope>
    <source>
        <strain evidence="1 2">1807-2</strain>
    </source>
</reference>
<evidence type="ECO:0000313" key="2">
    <source>
        <dbReference type="Proteomes" id="UP000067434"/>
    </source>
</evidence>
<accession>A0A0F7FIQ1</accession>
<organism evidence="1 2">
    <name type="scientific">Infirmifilum uzonense</name>
    <dbReference type="NCBI Taxonomy" id="1550241"/>
    <lineage>
        <taxon>Archaea</taxon>
        <taxon>Thermoproteota</taxon>
        <taxon>Thermoprotei</taxon>
        <taxon>Thermofilales</taxon>
        <taxon>Thermofilaceae</taxon>
        <taxon>Infirmifilum</taxon>
    </lineage>
</organism>
<dbReference type="Proteomes" id="UP000067434">
    <property type="component" value="Chromosome"/>
</dbReference>
<dbReference type="GeneID" id="25402083"/>
<gene>
    <name evidence="1" type="ORF">MA03_07590</name>
</gene>
<dbReference type="KEGG" id="thf:MA03_07590"/>
<dbReference type="EMBL" id="CP009961">
    <property type="protein sequence ID" value="AKG39129.1"/>
    <property type="molecule type" value="Genomic_DNA"/>
</dbReference>